<organism evidence="10 11">
    <name type="scientific">Aurantimonas manganoxydans (strain ATCC BAA-1229 / DSM 21871 / SI85-9A1)</name>
    <dbReference type="NCBI Taxonomy" id="287752"/>
    <lineage>
        <taxon>Bacteria</taxon>
        <taxon>Pseudomonadati</taxon>
        <taxon>Pseudomonadota</taxon>
        <taxon>Alphaproteobacteria</taxon>
        <taxon>Hyphomicrobiales</taxon>
        <taxon>Aurantimonadaceae</taxon>
        <taxon>Aurantimonas</taxon>
    </lineage>
</organism>
<dbReference type="InterPro" id="IPR020568">
    <property type="entry name" value="Ribosomal_Su5_D2-typ_SF"/>
</dbReference>
<comment type="function">
    <text evidence="1 7">RNaseP catalyzes the removal of the 5'-leader sequence from pre-tRNA to produce the mature 5'-terminus. It can also cleave other RNA substrates such as 4.5S RNA. The protein component plays an auxiliary but essential role in vivo by binding to the 5'-leader sequence and broadening the substrate specificity of the ribozyme.</text>
</comment>
<dbReference type="InterPro" id="IPR000100">
    <property type="entry name" value="RNase_P"/>
</dbReference>
<evidence type="ECO:0000256" key="7">
    <source>
        <dbReference type="HAMAP-Rule" id="MF_00227"/>
    </source>
</evidence>
<dbReference type="PANTHER" id="PTHR33992:SF1">
    <property type="entry name" value="RIBONUCLEASE P PROTEIN COMPONENT"/>
    <property type="match status" value="1"/>
</dbReference>
<keyword evidence="11" id="KW-1185">Reference proteome</keyword>
<dbReference type="PANTHER" id="PTHR33992">
    <property type="entry name" value="RIBONUCLEASE P PROTEIN COMPONENT"/>
    <property type="match status" value="1"/>
</dbReference>
<dbReference type="GO" id="GO:0004526">
    <property type="term" value="F:ribonuclease P activity"/>
    <property type="evidence" value="ECO:0007669"/>
    <property type="project" value="UniProtKB-UniRule"/>
</dbReference>
<dbReference type="Gene3D" id="3.30.230.10">
    <property type="match status" value="1"/>
</dbReference>
<dbReference type="BioCyc" id="AURANTIMONAS:SI859A1_00340-MONOMER"/>
<keyword evidence="2 7" id="KW-0819">tRNA processing</keyword>
<dbReference type="HOGENOM" id="CLU_117179_6_1_5"/>
<dbReference type="InterPro" id="IPR020539">
    <property type="entry name" value="RNase_P_CS"/>
</dbReference>
<comment type="similarity">
    <text evidence="7">Belongs to the RnpA family.</text>
</comment>
<dbReference type="InterPro" id="IPR014721">
    <property type="entry name" value="Ribsml_uS5_D2-typ_fold_subgr"/>
</dbReference>
<dbReference type="HAMAP" id="MF_00227">
    <property type="entry name" value="RNase_P"/>
    <property type="match status" value="1"/>
</dbReference>
<dbReference type="NCBIfam" id="TIGR00188">
    <property type="entry name" value="rnpA"/>
    <property type="match status" value="1"/>
</dbReference>
<evidence type="ECO:0000256" key="5">
    <source>
        <dbReference type="ARBA" id="ARBA00022801"/>
    </source>
</evidence>
<evidence type="ECO:0000256" key="6">
    <source>
        <dbReference type="ARBA" id="ARBA00022884"/>
    </source>
</evidence>
<proteinExistence type="inferred from homology"/>
<dbReference type="GO" id="GO:0030677">
    <property type="term" value="C:ribonuclease P complex"/>
    <property type="evidence" value="ECO:0007669"/>
    <property type="project" value="TreeGrafter"/>
</dbReference>
<dbReference type="Proteomes" id="UP000000321">
    <property type="component" value="Unassembled WGS sequence"/>
</dbReference>
<reference evidence="10 11" key="1">
    <citation type="journal article" date="2008" name="Appl. Environ. Microbiol.">
        <title>Genomic insights into Mn(II) oxidation by the marine alphaproteobacterium Aurantimonas sp. strain SI85-9A1.</title>
        <authorList>
            <person name="Dick G.J."/>
            <person name="Podell S."/>
            <person name="Johnson H.A."/>
            <person name="Rivera-Espinoza Y."/>
            <person name="Bernier-Latmani R."/>
            <person name="McCarthy J.K."/>
            <person name="Torpey J.W."/>
            <person name="Clement B.G."/>
            <person name="Gaasterland T."/>
            <person name="Tebo B.M."/>
        </authorList>
    </citation>
    <scope>NUCLEOTIDE SEQUENCE [LARGE SCALE GENOMIC DNA]</scope>
    <source>
        <strain evidence="10 11">SI85-9A1</strain>
    </source>
</reference>
<dbReference type="PROSITE" id="PS00648">
    <property type="entry name" value="RIBONUCLEASE_P"/>
    <property type="match status" value="1"/>
</dbReference>
<evidence type="ECO:0000256" key="8">
    <source>
        <dbReference type="NCBIfam" id="TIGR00188"/>
    </source>
</evidence>
<dbReference type="EC" id="3.1.26.5" evidence="7 8"/>
<comment type="subunit">
    <text evidence="7">Consists of a catalytic RNA component (M1 or rnpB) and a protein subunit.</text>
</comment>
<dbReference type="GO" id="GO:0042781">
    <property type="term" value="F:3'-tRNA processing endoribonuclease activity"/>
    <property type="evidence" value="ECO:0007669"/>
    <property type="project" value="TreeGrafter"/>
</dbReference>
<dbReference type="EMBL" id="AAPJ01000004">
    <property type="protein sequence ID" value="EAS49681.1"/>
    <property type="molecule type" value="Genomic_DNA"/>
</dbReference>
<evidence type="ECO:0000313" key="11">
    <source>
        <dbReference type="Proteomes" id="UP000000321"/>
    </source>
</evidence>
<name>Q1YH98_AURMS</name>
<dbReference type="GO" id="GO:0001682">
    <property type="term" value="P:tRNA 5'-leader removal"/>
    <property type="evidence" value="ECO:0007669"/>
    <property type="project" value="UniProtKB-UniRule"/>
</dbReference>
<keyword evidence="5 7" id="KW-0378">Hydrolase</keyword>
<dbReference type="SUPFAM" id="SSF54211">
    <property type="entry name" value="Ribosomal protein S5 domain 2-like"/>
    <property type="match status" value="1"/>
</dbReference>
<comment type="catalytic activity">
    <reaction evidence="7">
        <text>Endonucleolytic cleavage of RNA, removing 5'-extranucleotides from tRNA precursor.</text>
        <dbReference type="EC" id="3.1.26.5"/>
    </reaction>
</comment>
<protein>
    <recommendedName>
        <fullName evidence="7 8">Ribonuclease P protein component</fullName>
        <shortName evidence="7">RNase P protein</shortName>
        <shortName evidence="7">RNaseP protein</shortName>
        <ecNumber evidence="7 8">3.1.26.5</ecNumber>
    </recommendedName>
    <alternativeName>
        <fullName evidence="7">Protein C5</fullName>
    </alternativeName>
</protein>
<feature type="region of interest" description="Disordered" evidence="9">
    <location>
        <begin position="111"/>
        <end position="139"/>
    </location>
</feature>
<accession>Q1YH98</accession>
<sequence length="139" mass="15788">MSRSRPGEMPKAVGRMTKRAEFLAARRGRRLNGPSFFIEALDRGDAAPPRVGLTVTKKVGNAVVRNRIRRRLREAIRLDTQADMAPGIDYVVVARRDVLTLPFEQLKDELSRRVARMKQPQREPAKTERRPSKRPSGSD</sequence>
<evidence type="ECO:0000256" key="3">
    <source>
        <dbReference type="ARBA" id="ARBA00022722"/>
    </source>
</evidence>
<keyword evidence="6 7" id="KW-0694">RNA-binding</keyword>
<keyword evidence="4 7" id="KW-0255">Endonuclease</keyword>
<evidence type="ECO:0000256" key="1">
    <source>
        <dbReference type="ARBA" id="ARBA00002663"/>
    </source>
</evidence>
<dbReference type="GO" id="GO:0000049">
    <property type="term" value="F:tRNA binding"/>
    <property type="evidence" value="ECO:0007669"/>
    <property type="project" value="UniProtKB-UniRule"/>
</dbReference>
<evidence type="ECO:0000256" key="2">
    <source>
        <dbReference type="ARBA" id="ARBA00022694"/>
    </source>
</evidence>
<dbReference type="AlphaFoldDB" id="Q1YH98"/>
<dbReference type="Pfam" id="PF00825">
    <property type="entry name" value="Ribonuclease_P"/>
    <property type="match status" value="1"/>
</dbReference>
<comment type="caution">
    <text evidence="10">The sequence shown here is derived from an EMBL/GenBank/DDBJ whole genome shotgun (WGS) entry which is preliminary data.</text>
</comment>
<feature type="compositionally biased region" description="Basic and acidic residues" evidence="9">
    <location>
        <begin position="120"/>
        <end position="130"/>
    </location>
</feature>
<evidence type="ECO:0000256" key="9">
    <source>
        <dbReference type="SAM" id="MobiDB-lite"/>
    </source>
</evidence>
<keyword evidence="3 7" id="KW-0540">Nuclease</keyword>
<evidence type="ECO:0000313" key="10">
    <source>
        <dbReference type="EMBL" id="EAS49681.1"/>
    </source>
</evidence>
<gene>
    <name evidence="7" type="primary">rnpA</name>
    <name evidence="10" type="ORF">SI859A1_00340</name>
</gene>
<evidence type="ECO:0000256" key="4">
    <source>
        <dbReference type="ARBA" id="ARBA00022759"/>
    </source>
</evidence>